<sequence length="105" mass="11227">MSKNYTAAGFLLPKVPSETFDGEPNARELEVLHSRDLEWMSAVLITTVIFGVGAAAWRFLEGNMVDFALTASVTGILVAHVSLKLKALLKDPVAAAKRLAALDAS</sequence>
<reference evidence="2 3" key="1">
    <citation type="submission" date="2016-10" db="EMBL/GenBank/DDBJ databases">
        <authorList>
            <person name="de Groot N.N."/>
        </authorList>
    </citation>
    <scope>NUCLEOTIDE SEQUENCE [LARGE SCALE GENOMIC DNA]</scope>
    <source>
        <strain evidence="2 3">DSM 19547</strain>
    </source>
</reference>
<proteinExistence type="predicted"/>
<protein>
    <submittedName>
        <fullName evidence="2">Uncharacterized protein</fullName>
    </submittedName>
</protein>
<dbReference type="AlphaFoldDB" id="A0A1I5TU38"/>
<gene>
    <name evidence="2" type="ORF">SAMN04488047_1159</name>
</gene>
<keyword evidence="3" id="KW-1185">Reference proteome</keyword>
<keyword evidence="1" id="KW-0812">Transmembrane</keyword>
<organism evidence="2 3">
    <name type="scientific">Tranquillimonas alkanivorans</name>
    <dbReference type="NCBI Taxonomy" id="441119"/>
    <lineage>
        <taxon>Bacteria</taxon>
        <taxon>Pseudomonadati</taxon>
        <taxon>Pseudomonadota</taxon>
        <taxon>Alphaproteobacteria</taxon>
        <taxon>Rhodobacterales</taxon>
        <taxon>Roseobacteraceae</taxon>
        <taxon>Tranquillimonas</taxon>
    </lineage>
</organism>
<name>A0A1I5TU38_9RHOB</name>
<accession>A0A1I5TU38</accession>
<dbReference type="RefSeq" id="WP_093424140.1">
    <property type="nucleotide sequence ID" value="NZ_FOXA01000015.1"/>
</dbReference>
<keyword evidence="1" id="KW-1133">Transmembrane helix</keyword>
<evidence type="ECO:0000256" key="1">
    <source>
        <dbReference type="SAM" id="Phobius"/>
    </source>
</evidence>
<keyword evidence="1" id="KW-0472">Membrane</keyword>
<dbReference type="STRING" id="441119.SAMN04488047_1159"/>
<evidence type="ECO:0000313" key="2">
    <source>
        <dbReference type="EMBL" id="SFP86107.1"/>
    </source>
</evidence>
<evidence type="ECO:0000313" key="3">
    <source>
        <dbReference type="Proteomes" id="UP000199356"/>
    </source>
</evidence>
<feature type="transmembrane region" description="Helical" evidence="1">
    <location>
        <begin position="39"/>
        <end position="57"/>
    </location>
</feature>
<dbReference type="Proteomes" id="UP000199356">
    <property type="component" value="Unassembled WGS sequence"/>
</dbReference>
<dbReference type="EMBL" id="FOXA01000015">
    <property type="protein sequence ID" value="SFP86107.1"/>
    <property type="molecule type" value="Genomic_DNA"/>
</dbReference>